<reference evidence="2" key="1">
    <citation type="submission" date="2009-11" db="EMBL/GenBank/DDBJ databases">
        <authorList>
            <consortium name="The Broad Institute Genome Sequencing Platform"/>
            <person name="Ward D."/>
            <person name="Feldgarden M."/>
            <person name="Earl A."/>
            <person name="Young S.K."/>
            <person name="Zeng Q."/>
            <person name="Koehrsen M."/>
            <person name="Alvarado L."/>
            <person name="Berlin A."/>
            <person name="Bochicchio J."/>
            <person name="Borenstein D."/>
            <person name="Chapman S.B."/>
            <person name="Chen Z."/>
            <person name="Engels R."/>
            <person name="Freedman E."/>
            <person name="Gellesch M."/>
            <person name="Goldberg J."/>
            <person name="Griggs A."/>
            <person name="Gujja S."/>
            <person name="Heilman E."/>
            <person name="Heiman D."/>
            <person name="Hepburn T."/>
            <person name="Howarth C."/>
            <person name="Jen D."/>
            <person name="Larson L."/>
            <person name="Lewis B."/>
            <person name="Mehta T."/>
            <person name="Park D."/>
            <person name="Pearson M."/>
            <person name="Roberts A."/>
            <person name="Saif S."/>
            <person name="Shea T."/>
            <person name="Shenoy N."/>
            <person name="Sisk P."/>
            <person name="Stolte C."/>
            <person name="Sykes S."/>
            <person name="Thomson T."/>
            <person name="Walk T."/>
            <person name="White J."/>
            <person name="Yandava C."/>
            <person name="Izard J."/>
            <person name="Baranova O.V."/>
            <person name="Blanton J.M."/>
            <person name="Tanner A.C."/>
            <person name="Dewhirst F.E."/>
            <person name="Haas B."/>
            <person name="Nusbaum C."/>
            <person name="Birren B."/>
        </authorList>
    </citation>
    <scope>NUCLEOTIDE SEQUENCE [LARGE SCALE GENOMIC DNA]</scope>
    <source>
        <strain evidence="2">1-1 BBBD Race 1</strain>
    </source>
</reference>
<sequence>MRGIPIRYGIKPKNQQDIAHSIGWIKPTKRQRAAMNDGRPPDTTQALVDHPTKRVKLGRPPKSLNINRAMHTTFMSYAASKDSLTRNRCWLAAALDSLYAIYSPLWLQSPGGKNTSLFHTLVSHFTSRTTNELIQNKNLKSILTRGSNKLFEAARSLHPDSFIPGSFASCDFFMEIILDPKTNSSEVLKSLFSIQETREFSCPRKIHKKPIDHPRGDRRLVALKVTNSMFEANAINCADAGLLITRWSTSGLAGTSGLQCQSCGAERSKKPRRSKPLECEDNPSPSNFLEQTSIISFPDGKSPPHLYFQIDSATIIDEQKQVEFMGEMNWPFKLTISGE</sequence>
<organism evidence="2">
    <name type="scientific">Puccinia triticina (isolate 1-1 / race 1 (BBBD))</name>
    <name type="common">Brown leaf rust fungus</name>
    <dbReference type="NCBI Taxonomy" id="630390"/>
    <lineage>
        <taxon>Eukaryota</taxon>
        <taxon>Fungi</taxon>
        <taxon>Dikarya</taxon>
        <taxon>Basidiomycota</taxon>
        <taxon>Pucciniomycotina</taxon>
        <taxon>Pucciniomycetes</taxon>
        <taxon>Pucciniales</taxon>
        <taxon>Pucciniaceae</taxon>
        <taxon>Puccinia</taxon>
    </lineage>
</organism>
<proteinExistence type="predicted"/>
<evidence type="ECO:0000256" key="1">
    <source>
        <dbReference type="SAM" id="MobiDB-lite"/>
    </source>
</evidence>
<dbReference type="VEuPathDB" id="FungiDB:PTTG_30669"/>
<accession>A0A180FXW1</accession>
<dbReference type="EnsemblFungi" id="PTTG_30669-t43_1">
    <property type="protein sequence ID" value="PTTG_30669-t43_1-p1"/>
    <property type="gene ID" value="PTTG_30669"/>
</dbReference>
<feature type="region of interest" description="Disordered" evidence="1">
    <location>
        <begin position="264"/>
        <end position="284"/>
    </location>
</feature>
<feature type="non-terminal residue" evidence="2">
    <location>
        <position position="339"/>
    </location>
</feature>
<reference evidence="2" key="2">
    <citation type="submission" date="2016-05" db="EMBL/GenBank/DDBJ databases">
        <title>Comparative analysis highlights variable genome content of wheat rusts and divergence of the mating loci.</title>
        <authorList>
            <person name="Cuomo C.A."/>
            <person name="Bakkeren G."/>
            <person name="Szabo L."/>
            <person name="Khalil H."/>
            <person name="Joly D."/>
            <person name="Goldberg J."/>
            <person name="Young S."/>
            <person name="Zeng Q."/>
            <person name="Fellers J."/>
        </authorList>
    </citation>
    <scope>NUCLEOTIDE SEQUENCE [LARGE SCALE GENOMIC DNA]</scope>
    <source>
        <strain evidence="2">1-1 BBBD Race 1</strain>
    </source>
</reference>
<evidence type="ECO:0000313" key="4">
    <source>
        <dbReference type="Proteomes" id="UP000005240"/>
    </source>
</evidence>
<dbReference type="EMBL" id="ADAS02005687">
    <property type="protein sequence ID" value="OAV85245.1"/>
    <property type="molecule type" value="Genomic_DNA"/>
</dbReference>
<name>A0A180FXW1_PUCT1</name>
<reference evidence="3" key="4">
    <citation type="submission" date="2025-05" db="UniProtKB">
        <authorList>
            <consortium name="EnsemblFungi"/>
        </authorList>
    </citation>
    <scope>IDENTIFICATION</scope>
    <source>
        <strain evidence="3">isolate 1-1 / race 1 (BBBD)</strain>
    </source>
</reference>
<dbReference type="AlphaFoldDB" id="A0A180FXW1"/>
<evidence type="ECO:0000313" key="2">
    <source>
        <dbReference type="EMBL" id="OAV85245.1"/>
    </source>
</evidence>
<evidence type="ECO:0000313" key="3">
    <source>
        <dbReference type="EnsemblFungi" id="PTTG_30669-t43_1-p1"/>
    </source>
</evidence>
<keyword evidence="4" id="KW-1185">Reference proteome</keyword>
<protein>
    <submittedName>
        <fullName evidence="2 3">Uncharacterized protein</fullName>
    </submittedName>
</protein>
<gene>
    <name evidence="2" type="ORF">PTTG_30669</name>
</gene>
<dbReference type="STRING" id="630390.A0A180FXW1"/>
<reference evidence="3 4" key="3">
    <citation type="journal article" date="2017" name="G3 (Bethesda)">
        <title>Comparative analysis highlights variable genome content of wheat rusts and divergence of the mating loci.</title>
        <authorList>
            <person name="Cuomo C.A."/>
            <person name="Bakkeren G."/>
            <person name="Khalil H.B."/>
            <person name="Panwar V."/>
            <person name="Joly D."/>
            <person name="Linning R."/>
            <person name="Sakthikumar S."/>
            <person name="Song X."/>
            <person name="Adiconis X."/>
            <person name="Fan L."/>
            <person name="Goldberg J.M."/>
            <person name="Levin J.Z."/>
            <person name="Young S."/>
            <person name="Zeng Q."/>
            <person name="Anikster Y."/>
            <person name="Bruce M."/>
            <person name="Wang M."/>
            <person name="Yin C."/>
            <person name="McCallum B."/>
            <person name="Szabo L.J."/>
            <person name="Hulbert S."/>
            <person name="Chen X."/>
            <person name="Fellers J.P."/>
        </authorList>
    </citation>
    <scope>NUCLEOTIDE SEQUENCE</scope>
    <source>
        <strain evidence="3">isolate 1-1 / race 1 (BBBD)</strain>
        <strain evidence="4">Isolate 1-1 / race 1 (BBBD)</strain>
    </source>
</reference>
<dbReference type="Proteomes" id="UP000005240">
    <property type="component" value="Unassembled WGS sequence"/>
</dbReference>
<dbReference type="OrthoDB" id="3056903at2759"/>